<dbReference type="RefSeq" id="WP_072073710.1">
    <property type="nucleotide sequence ID" value="NZ_CDMW01000001.1"/>
</dbReference>
<name>A0A0B7GMK2_STRSA</name>
<accession>A0A0B7GMK2</accession>
<protein>
    <submittedName>
        <fullName evidence="1">Uncharacterized protein</fullName>
    </submittedName>
</protein>
<sequence>MTTENDWFMRQIKGVANMLGSALRLTIKHLDLGQFEDEQGRQLDGADYLQELLESEYFAEAADFVQAQMKRLPFHQYEILADQFLLYLASLEAPVKDRNGLDEAYLQDLEKQLKELKW</sequence>
<reference evidence="1 2" key="1">
    <citation type="submission" date="2015-01" db="EMBL/GenBank/DDBJ databases">
        <authorList>
            <person name="Pelicic Vladimir"/>
        </authorList>
    </citation>
    <scope>NUCLEOTIDE SEQUENCE [LARGE SCALE GENOMIC DNA]</scope>
    <source>
        <strain evidence="1 2">2908</strain>
    </source>
</reference>
<dbReference type="AlphaFoldDB" id="A0A0B7GMK2"/>
<organism evidence="1 2">
    <name type="scientific">Streptococcus sanguinis</name>
    <dbReference type="NCBI Taxonomy" id="1305"/>
    <lineage>
        <taxon>Bacteria</taxon>
        <taxon>Bacillati</taxon>
        <taxon>Bacillota</taxon>
        <taxon>Bacilli</taxon>
        <taxon>Lactobacillales</taxon>
        <taxon>Streptococcaceae</taxon>
        <taxon>Streptococcus</taxon>
    </lineage>
</organism>
<dbReference type="EMBL" id="CDMW01000001">
    <property type="protein sequence ID" value="CEL89988.1"/>
    <property type="molecule type" value="Genomic_DNA"/>
</dbReference>
<dbReference type="Proteomes" id="UP000183504">
    <property type="component" value="Unassembled WGS sequence"/>
</dbReference>
<proteinExistence type="predicted"/>
<gene>
    <name evidence="1" type="ORF">SSV_0684</name>
</gene>
<evidence type="ECO:0000313" key="2">
    <source>
        <dbReference type="Proteomes" id="UP000183504"/>
    </source>
</evidence>
<evidence type="ECO:0000313" key="1">
    <source>
        <dbReference type="EMBL" id="CEL89988.1"/>
    </source>
</evidence>